<dbReference type="InterPro" id="IPR043129">
    <property type="entry name" value="ATPase_NBD"/>
</dbReference>
<protein>
    <submittedName>
        <fullName evidence="3">MSHA biogenesis protein MshI</fullName>
    </submittedName>
</protein>
<evidence type="ECO:0000313" key="4">
    <source>
        <dbReference type="Proteomes" id="UP000319828"/>
    </source>
</evidence>
<organism evidence="3 4">
    <name type="scientific">Vibrio algivorus</name>
    <dbReference type="NCBI Taxonomy" id="1667024"/>
    <lineage>
        <taxon>Bacteria</taxon>
        <taxon>Pseudomonadati</taxon>
        <taxon>Pseudomonadota</taxon>
        <taxon>Gammaproteobacteria</taxon>
        <taxon>Vibrionales</taxon>
        <taxon>Vibrionaceae</taxon>
        <taxon>Vibrio</taxon>
    </lineage>
</organism>
<keyword evidence="2" id="KW-1133">Transmembrane helix</keyword>
<keyword evidence="1" id="KW-0175">Coiled coil</keyword>
<name>A0A557PD76_9VIBR</name>
<proteinExistence type="predicted"/>
<keyword evidence="2" id="KW-0812">Transmembrane</keyword>
<comment type="caution">
    <text evidence="3">The sequence shown here is derived from an EMBL/GenBank/DDBJ whole genome shotgun (WGS) entry which is preliminary data.</text>
</comment>
<feature type="coiled-coil region" evidence="1">
    <location>
        <begin position="334"/>
        <end position="361"/>
    </location>
</feature>
<dbReference type="InterPro" id="IPR016871">
    <property type="entry name" value="MSHA_biogenesis_MshI"/>
</dbReference>
<accession>A0A557PD76</accession>
<feature type="transmembrane region" description="Helical" evidence="2">
    <location>
        <begin position="309"/>
        <end position="330"/>
    </location>
</feature>
<dbReference type="SUPFAM" id="SSF53067">
    <property type="entry name" value="Actin-like ATPase domain"/>
    <property type="match status" value="1"/>
</dbReference>
<gene>
    <name evidence="3" type="ORF">FOF44_04595</name>
</gene>
<evidence type="ECO:0000256" key="1">
    <source>
        <dbReference type="SAM" id="Coils"/>
    </source>
</evidence>
<dbReference type="Proteomes" id="UP000319828">
    <property type="component" value="Unassembled WGS sequence"/>
</dbReference>
<keyword evidence="2" id="KW-0472">Membrane</keyword>
<dbReference type="EMBL" id="VMKJ01000005">
    <property type="protein sequence ID" value="TVO38615.1"/>
    <property type="molecule type" value="Genomic_DNA"/>
</dbReference>
<evidence type="ECO:0000313" key="3">
    <source>
        <dbReference type="EMBL" id="TVO38615.1"/>
    </source>
</evidence>
<evidence type="ECO:0000256" key="2">
    <source>
        <dbReference type="SAM" id="Phobius"/>
    </source>
</evidence>
<dbReference type="PIRSF" id="PIRSF028153">
    <property type="entry name" value="MSHA_biogenesis_protein_MshI"/>
    <property type="match status" value="1"/>
</dbReference>
<reference evidence="3 4" key="1">
    <citation type="submission" date="2019-07" db="EMBL/GenBank/DDBJ databases">
        <title>The draft genome sequence of Vibrio algivorus M1486.</title>
        <authorList>
            <person name="Meng X."/>
        </authorList>
    </citation>
    <scope>NUCLEOTIDE SEQUENCE [LARGE SCALE GENOMIC DNA]</scope>
    <source>
        <strain evidence="3 4">M1486</strain>
    </source>
</reference>
<dbReference type="AlphaFoldDB" id="A0A557PD76"/>
<sequence length="485" mass="54593">MSLHSILQNFMNRGPEVSTLSIVMLSDGIYLSKVDPESGLEVASFHELTDNNWDFVLSSALKEHQCQNLNATVTLGSHLYQSYQIDKPAIPKEEWPVALPFLLKDLITERVNEIVADGIELADSNKIQAYVVSKRFVEQLKQVLTHRSVKLLNIAPEDEVWAHTRPEVPAFILLHRSQNSDFRIGAFVNQSSVFQRTVRGVESPITGEFTSSLQIDALALELQRSMDYLSAQLKQVQINKLFICCDDENTEELREALQERLNVMVEPLLLSNVTQKSGEVLIYEAYQLGQKGVNLYPEHLKPKKDIFNLNIVAASWAAMLLIMMVIYSIYNYNNHQLDEQITITNRQATELTNEVAALNKKLAAHKPSPAKLAAVERLREDVKTKQESLKVISSFDSQLQVGYSGIMSGLSSIDRSDISLTNIDIKNGKMNIQGLAKSPEVIPSWVQQFKNEMNLVGRTFESLSIGRDENNVVIFSLRSKSGDED</sequence>
<dbReference type="OrthoDB" id="5296002at2"/>